<accession>A0A8T1ZN21</accession>
<evidence type="ECO:0000256" key="1">
    <source>
        <dbReference type="SAM" id="MobiDB-lite"/>
    </source>
</evidence>
<gene>
    <name evidence="2" type="ORF">ISN45_Aa05g012410</name>
</gene>
<evidence type="ECO:0000313" key="3">
    <source>
        <dbReference type="Proteomes" id="UP000694240"/>
    </source>
</evidence>
<reference evidence="2 3" key="1">
    <citation type="submission" date="2020-12" db="EMBL/GenBank/DDBJ databases">
        <title>Concerted genomic and epigenomic changes stabilize Arabidopsis allopolyploids.</title>
        <authorList>
            <person name="Chen Z."/>
        </authorList>
    </citation>
    <scope>NUCLEOTIDE SEQUENCE [LARGE SCALE GENOMIC DNA]</scope>
    <source>
        <strain evidence="2">Allo738</strain>
        <tissue evidence="2">Leaf</tissue>
    </source>
</reference>
<dbReference type="Proteomes" id="UP000694240">
    <property type="component" value="Chromosome 10"/>
</dbReference>
<proteinExistence type="predicted"/>
<protein>
    <submittedName>
        <fullName evidence="2">Uncharacterized protein</fullName>
    </submittedName>
</protein>
<comment type="caution">
    <text evidence="2">The sequence shown here is derived from an EMBL/GenBank/DDBJ whole genome shotgun (WGS) entry which is preliminary data.</text>
</comment>
<keyword evidence="3" id="KW-1185">Reference proteome</keyword>
<feature type="compositionally biased region" description="Basic and acidic residues" evidence="1">
    <location>
        <begin position="105"/>
        <end position="114"/>
    </location>
</feature>
<organism evidence="2 3">
    <name type="scientific">Arabidopsis thaliana x Arabidopsis arenosa</name>
    <dbReference type="NCBI Taxonomy" id="1240361"/>
    <lineage>
        <taxon>Eukaryota</taxon>
        <taxon>Viridiplantae</taxon>
        <taxon>Streptophyta</taxon>
        <taxon>Embryophyta</taxon>
        <taxon>Tracheophyta</taxon>
        <taxon>Spermatophyta</taxon>
        <taxon>Magnoliopsida</taxon>
        <taxon>eudicotyledons</taxon>
        <taxon>Gunneridae</taxon>
        <taxon>Pentapetalae</taxon>
        <taxon>rosids</taxon>
        <taxon>malvids</taxon>
        <taxon>Brassicales</taxon>
        <taxon>Brassicaceae</taxon>
        <taxon>Camelineae</taxon>
        <taxon>Arabidopsis</taxon>
    </lineage>
</organism>
<sequence length="135" mass="15838">MSLCYRRYRLVHVSFTTNRVVFSQRPRCLGRRIRQAWEEIGCDGDIGNGDGGDITYVNRSTLEPMAMEMRSFHNAGKALMSLFCSLVEMVVWRSVEGKKKKQEARRREKWKEEDQFQEGVLKGEFSSYQRESDDE</sequence>
<name>A0A8T1ZN21_9BRAS</name>
<dbReference type="EMBL" id="JAEFBK010000010">
    <property type="protein sequence ID" value="KAG7559651.1"/>
    <property type="molecule type" value="Genomic_DNA"/>
</dbReference>
<dbReference type="AlphaFoldDB" id="A0A8T1ZN21"/>
<feature type="region of interest" description="Disordered" evidence="1">
    <location>
        <begin position="96"/>
        <end position="115"/>
    </location>
</feature>
<evidence type="ECO:0000313" key="2">
    <source>
        <dbReference type="EMBL" id="KAG7559651.1"/>
    </source>
</evidence>